<name>A0ABU4RL13_9HYPH</name>
<dbReference type="Gene3D" id="1.10.760.10">
    <property type="entry name" value="Cytochrome c-like domain"/>
    <property type="match status" value="1"/>
</dbReference>
<keyword evidence="12" id="KW-1185">Reference proteome</keyword>
<evidence type="ECO:0000256" key="9">
    <source>
        <dbReference type="SAM" id="MobiDB-lite"/>
    </source>
</evidence>
<evidence type="ECO:0000256" key="1">
    <source>
        <dbReference type="ARBA" id="ARBA00001926"/>
    </source>
</evidence>
<keyword evidence="7 8" id="KW-0408">Iron</keyword>
<keyword evidence="5 8" id="KW-0479">Metal-binding</keyword>
<sequence length="189" mass="19812">MSLFLAVAACEREDRSFQSPPPGPADQVVLSPLSPGQAAPVAANSGQGQAYESNAYHVSQGKRLFTWFNCVGCHGNGGGGSGPALMDDAWIYGNTIENIAATIREGRPNGMPSFRGKVPEEQIWQLSAYVRALGGLTSKDVPPGRNDDMQSAPGENRMVKDPFGPADAPPSVGVPNNVTPPSPAERAPL</sequence>
<accession>A0ABU4RL13</accession>
<evidence type="ECO:0000256" key="6">
    <source>
        <dbReference type="ARBA" id="ARBA00022982"/>
    </source>
</evidence>
<dbReference type="PANTHER" id="PTHR33751">
    <property type="entry name" value="CBB3-TYPE CYTOCHROME C OXIDASE SUBUNIT FIXP"/>
    <property type="match status" value="1"/>
</dbReference>
<keyword evidence="4" id="KW-0679">Respiratory chain</keyword>
<keyword evidence="2" id="KW-0813">Transport</keyword>
<dbReference type="InterPro" id="IPR009056">
    <property type="entry name" value="Cyt_c-like_dom"/>
</dbReference>
<dbReference type="Proteomes" id="UP001274321">
    <property type="component" value="Unassembled WGS sequence"/>
</dbReference>
<dbReference type="InterPro" id="IPR036909">
    <property type="entry name" value="Cyt_c-like_dom_sf"/>
</dbReference>
<dbReference type="InterPro" id="IPR008168">
    <property type="entry name" value="Cyt_C_IC"/>
</dbReference>
<evidence type="ECO:0000256" key="5">
    <source>
        <dbReference type="ARBA" id="ARBA00022723"/>
    </source>
</evidence>
<evidence type="ECO:0000256" key="4">
    <source>
        <dbReference type="ARBA" id="ARBA00022660"/>
    </source>
</evidence>
<evidence type="ECO:0000256" key="2">
    <source>
        <dbReference type="ARBA" id="ARBA00022448"/>
    </source>
</evidence>
<evidence type="ECO:0000256" key="3">
    <source>
        <dbReference type="ARBA" id="ARBA00022617"/>
    </source>
</evidence>
<comment type="caution">
    <text evidence="11">The sequence shown here is derived from an EMBL/GenBank/DDBJ whole genome shotgun (WGS) entry which is preliminary data.</text>
</comment>
<comment type="cofactor">
    <cofactor evidence="1">
        <name>heme c</name>
        <dbReference type="ChEBI" id="CHEBI:61717"/>
    </cofactor>
</comment>
<dbReference type="Pfam" id="PF13442">
    <property type="entry name" value="Cytochrome_CBB3"/>
    <property type="match status" value="1"/>
</dbReference>
<organism evidence="11 12">
    <name type="scientific">Terrihabitans rhizophilus</name>
    <dbReference type="NCBI Taxonomy" id="3092662"/>
    <lineage>
        <taxon>Bacteria</taxon>
        <taxon>Pseudomonadati</taxon>
        <taxon>Pseudomonadota</taxon>
        <taxon>Alphaproteobacteria</taxon>
        <taxon>Hyphomicrobiales</taxon>
        <taxon>Terrihabitans</taxon>
    </lineage>
</organism>
<dbReference type="PRINTS" id="PR00605">
    <property type="entry name" value="CYTCHROMECIC"/>
</dbReference>
<dbReference type="InterPro" id="IPR050597">
    <property type="entry name" value="Cytochrome_c_Oxidase_Subunit"/>
</dbReference>
<feature type="domain" description="Cytochrome c" evidence="10">
    <location>
        <begin position="56"/>
        <end position="134"/>
    </location>
</feature>
<evidence type="ECO:0000256" key="8">
    <source>
        <dbReference type="PROSITE-ProRule" id="PRU00433"/>
    </source>
</evidence>
<reference evidence="11 12" key="1">
    <citation type="submission" date="2023-11" db="EMBL/GenBank/DDBJ databases">
        <authorList>
            <person name="Bao R."/>
        </authorList>
    </citation>
    <scope>NUCLEOTIDE SEQUENCE [LARGE SCALE GENOMIC DNA]</scope>
    <source>
        <strain evidence="11 12">PJ23</strain>
    </source>
</reference>
<evidence type="ECO:0000256" key="7">
    <source>
        <dbReference type="ARBA" id="ARBA00023004"/>
    </source>
</evidence>
<evidence type="ECO:0000313" key="11">
    <source>
        <dbReference type="EMBL" id="MDX6805520.1"/>
    </source>
</evidence>
<protein>
    <submittedName>
        <fullName evidence="11">C-type cytochrome</fullName>
    </submittedName>
</protein>
<gene>
    <name evidence="11" type="ORF">SCD90_05545</name>
</gene>
<evidence type="ECO:0000313" key="12">
    <source>
        <dbReference type="Proteomes" id="UP001274321"/>
    </source>
</evidence>
<keyword evidence="6" id="KW-0249">Electron transport</keyword>
<dbReference type="PROSITE" id="PS51007">
    <property type="entry name" value="CYTC"/>
    <property type="match status" value="1"/>
</dbReference>
<dbReference type="PANTHER" id="PTHR33751:SF1">
    <property type="entry name" value="CBB3-TYPE CYTOCHROME C OXIDASE SUBUNIT FIXP"/>
    <property type="match status" value="1"/>
</dbReference>
<keyword evidence="3 8" id="KW-0349">Heme</keyword>
<evidence type="ECO:0000259" key="10">
    <source>
        <dbReference type="PROSITE" id="PS51007"/>
    </source>
</evidence>
<feature type="region of interest" description="Disordered" evidence="9">
    <location>
        <begin position="136"/>
        <end position="189"/>
    </location>
</feature>
<dbReference type="EMBL" id="JAXAFJ010000002">
    <property type="protein sequence ID" value="MDX6805520.1"/>
    <property type="molecule type" value="Genomic_DNA"/>
</dbReference>
<dbReference type="SUPFAM" id="SSF46626">
    <property type="entry name" value="Cytochrome c"/>
    <property type="match status" value="1"/>
</dbReference>
<proteinExistence type="predicted"/>